<dbReference type="InterPro" id="IPR011008">
    <property type="entry name" value="Dimeric_a/b-barrel"/>
</dbReference>
<dbReference type="AlphaFoldDB" id="A0A975KAJ9"/>
<keyword evidence="2" id="KW-0560">Oxidoreductase</keyword>
<dbReference type="RefSeq" id="WP_070154493.1">
    <property type="nucleotide sequence ID" value="NZ_CP073910.1"/>
</dbReference>
<dbReference type="OrthoDB" id="287932at2"/>
<dbReference type="KEGG" id="spph:KFK14_10850"/>
<reference evidence="2" key="1">
    <citation type="submission" date="2021-04" db="EMBL/GenBank/DDBJ databases">
        <title>Isolation of p-tert-butylphenol degrading bacteria Sphingobium phenoxybenzoativorans Tas13 from active sludge.</title>
        <authorList>
            <person name="Li Y."/>
        </authorList>
    </citation>
    <scope>NUCLEOTIDE SEQUENCE</scope>
    <source>
        <strain evidence="2">Tas13</strain>
    </source>
</reference>
<evidence type="ECO:0000259" key="1">
    <source>
        <dbReference type="Pfam" id="PF03992"/>
    </source>
</evidence>
<dbReference type="Proteomes" id="UP000681425">
    <property type="component" value="Chromosome"/>
</dbReference>
<dbReference type="InterPro" id="IPR007138">
    <property type="entry name" value="ABM_dom"/>
</dbReference>
<sequence>MAIKRYYILTASEGNEAALQTALVSLSEIVRPLNGCEGIELLSDLGNSKRFIFIETWSSADAQKESGASIPKSAFGPIMAALDGPPDASFFETLIEN</sequence>
<keyword evidence="2" id="KW-0503">Monooxygenase</keyword>
<protein>
    <submittedName>
        <fullName evidence="2">Antibiotic biosynthesis monooxygenase</fullName>
    </submittedName>
</protein>
<feature type="domain" description="ABM" evidence="1">
    <location>
        <begin position="10"/>
        <end position="65"/>
    </location>
</feature>
<dbReference type="Pfam" id="PF03992">
    <property type="entry name" value="ABM"/>
    <property type="match status" value="1"/>
</dbReference>
<keyword evidence="3" id="KW-1185">Reference proteome</keyword>
<gene>
    <name evidence="2" type="ORF">KFK14_10850</name>
</gene>
<proteinExistence type="predicted"/>
<dbReference type="GO" id="GO:0004497">
    <property type="term" value="F:monooxygenase activity"/>
    <property type="evidence" value="ECO:0007669"/>
    <property type="project" value="UniProtKB-KW"/>
</dbReference>
<accession>A0A975KAJ9</accession>
<evidence type="ECO:0000313" key="3">
    <source>
        <dbReference type="Proteomes" id="UP000681425"/>
    </source>
</evidence>
<dbReference type="EMBL" id="CP073910">
    <property type="protein sequence ID" value="QUT07830.1"/>
    <property type="molecule type" value="Genomic_DNA"/>
</dbReference>
<name>A0A975KAJ9_9SPHN</name>
<dbReference type="SUPFAM" id="SSF54909">
    <property type="entry name" value="Dimeric alpha+beta barrel"/>
    <property type="match status" value="1"/>
</dbReference>
<evidence type="ECO:0000313" key="2">
    <source>
        <dbReference type="EMBL" id="QUT07830.1"/>
    </source>
</evidence>
<dbReference type="Gene3D" id="3.30.70.100">
    <property type="match status" value="1"/>
</dbReference>
<organism evidence="2 3">
    <name type="scientific">Sphingobium phenoxybenzoativorans</name>
    <dbReference type="NCBI Taxonomy" id="1592790"/>
    <lineage>
        <taxon>Bacteria</taxon>
        <taxon>Pseudomonadati</taxon>
        <taxon>Pseudomonadota</taxon>
        <taxon>Alphaproteobacteria</taxon>
        <taxon>Sphingomonadales</taxon>
        <taxon>Sphingomonadaceae</taxon>
        <taxon>Sphingobium</taxon>
    </lineage>
</organism>